<evidence type="ECO:0000313" key="2">
    <source>
        <dbReference type="Proteomes" id="UP001221757"/>
    </source>
</evidence>
<dbReference type="AlphaFoldDB" id="A0AAD7D4E0"/>
<evidence type="ECO:0000313" key="1">
    <source>
        <dbReference type="EMBL" id="KAJ7677558.1"/>
    </source>
</evidence>
<organism evidence="1 2">
    <name type="scientific">Mycena rosella</name>
    <name type="common">Pink bonnet</name>
    <name type="synonym">Agaricus rosellus</name>
    <dbReference type="NCBI Taxonomy" id="1033263"/>
    <lineage>
        <taxon>Eukaryota</taxon>
        <taxon>Fungi</taxon>
        <taxon>Dikarya</taxon>
        <taxon>Basidiomycota</taxon>
        <taxon>Agaricomycotina</taxon>
        <taxon>Agaricomycetes</taxon>
        <taxon>Agaricomycetidae</taxon>
        <taxon>Agaricales</taxon>
        <taxon>Marasmiineae</taxon>
        <taxon>Mycenaceae</taxon>
        <taxon>Mycena</taxon>
    </lineage>
</organism>
<dbReference type="Proteomes" id="UP001221757">
    <property type="component" value="Unassembled WGS sequence"/>
</dbReference>
<dbReference type="EMBL" id="JARKIE010000137">
    <property type="protein sequence ID" value="KAJ7677558.1"/>
    <property type="molecule type" value="Genomic_DNA"/>
</dbReference>
<keyword evidence="2" id="KW-1185">Reference proteome</keyword>
<sequence>MTLLKWPAADICRPRLPRLAAIKPPYSEVTLRRKVSESPPWDRQISDWIDTPTSPVDEVNFKQENLHSEAIPSLLLSGLSRAQQSGALSTAPGRLADFRVQGRGRGNAMVDFISVRLCQGCSHFLCTPVFHKWRAPMISQSRSSLRKCDRASVHDGGHSVPEYVLGLWRVFLEGSYVE</sequence>
<proteinExistence type="predicted"/>
<gene>
    <name evidence="1" type="ORF">B0H17DRAFT_1139575</name>
</gene>
<name>A0AAD7D4E0_MYCRO</name>
<comment type="caution">
    <text evidence="1">The sequence shown here is derived from an EMBL/GenBank/DDBJ whole genome shotgun (WGS) entry which is preliminary data.</text>
</comment>
<accession>A0AAD7D4E0</accession>
<protein>
    <submittedName>
        <fullName evidence="1">Uncharacterized protein</fullName>
    </submittedName>
</protein>
<reference evidence="1" key="1">
    <citation type="submission" date="2023-03" db="EMBL/GenBank/DDBJ databases">
        <title>Massive genome expansion in bonnet fungi (Mycena s.s.) driven by repeated elements and novel gene families across ecological guilds.</title>
        <authorList>
            <consortium name="Lawrence Berkeley National Laboratory"/>
            <person name="Harder C.B."/>
            <person name="Miyauchi S."/>
            <person name="Viragh M."/>
            <person name="Kuo A."/>
            <person name="Thoen E."/>
            <person name="Andreopoulos B."/>
            <person name="Lu D."/>
            <person name="Skrede I."/>
            <person name="Drula E."/>
            <person name="Henrissat B."/>
            <person name="Morin E."/>
            <person name="Kohler A."/>
            <person name="Barry K."/>
            <person name="LaButti K."/>
            <person name="Morin E."/>
            <person name="Salamov A."/>
            <person name="Lipzen A."/>
            <person name="Mereny Z."/>
            <person name="Hegedus B."/>
            <person name="Baldrian P."/>
            <person name="Stursova M."/>
            <person name="Weitz H."/>
            <person name="Taylor A."/>
            <person name="Grigoriev I.V."/>
            <person name="Nagy L.G."/>
            <person name="Martin F."/>
            <person name="Kauserud H."/>
        </authorList>
    </citation>
    <scope>NUCLEOTIDE SEQUENCE</scope>
    <source>
        <strain evidence="1">CBHHK067</strain>
    </source>
</reference>